<dbReference type="Proteomes" id="UP000885738">
    <property type="component" value="Unassembled WGS sequence"/>
</dbReference>
<accession>A0A7C1VLL2</accession>
<feature type="domain" description="Thioredoxin-like fold" evidence="1">
    <location>
        <begin position="122"/>
        <end position="194"/>
    </location>
</feature>
<proteinExistence type="predicted"/>
<dbReference type="PANTHER" id="PTHR37170:SF1">
    <property type="entry name" value="GLUTAREDOXIN-LIKE PROTEIN"/>
    <property type="match status" value="1"/>
</dbReference>
<dbReference type="InterPro" id="IPR016024">
    <property type="entry name" value="ARM-type_fold"/>
</dbReference>
<dbReference type="EMBL" id="DRIH01000175">
    <property type="protein sequence ID" value="HEC68148.1"/>
    <property type="molecule type" value="Genomic_DNA"/>
</dbReference>
<dbReference type="InterPro" id="IPR012336">
    <property type="entry name" value="Thioredoxin-like_fold"/>
</dbReference>
<evidence type="ECO:0000259" key="1">
    <source>
        <dbReference type="Pfam" id="PF13192"/>
    </source>
</evidence>
<dbReference type="SUPFAM" id="SSF52833">
    <property type="entry name" value="Thioredoxin-like"/>
    <property type="match status" value="1"/>
</dbReference>
<dbReference type="InterPro" id="IPR011989">
    <property type="entry name" value="ARM-like"/>
</dbReference>
<dbReference type="PANTHER" id="PTHR37170">
    <property type="entry name" value="GLUTAREDOXIN-RELATED"/>
    <property type="match status" value="1"/>
</dbReference>
<comment type="caution">
    <text evidence="2">The sequence shown here is derived from an EMBL/GenBank/DDBJ whole genome shotgun (WGS) entry which is preliminary data.</text>
</comment>
<dbReference type="Gene3D" id="1.25.10.10">
    <property type="entry name" value="Leucine-rich Repeat Variant"/>
    <property type="match status" value="1"/>
</dbReference>
<protein>
    <recommendedName>
        <fullName evidence="1">Thioredoxin-like fold domain-containing protein</fullName>
    </recommendedName>
</protein>
<evidence type="ECO:0000313" key="2">
    <source>
        <dbReference type="EMBL" id="HEC68148.1"/>
    </source>
</evidence>
<sequence>MEEKMLETSILKELNHLSLKNFVKFYLFNHQQPDLFFKLDEFLQDIKKIQPEVEIIYKTEPIEPSPMLKVTNISDEISIYYLAIPKGPEWPPFFQILQAISTNQSFLSPRDKNKIKKVNKPVKIKVFIMPQCSFCPLVVTLATQLAIAQPLIQTFIIDGSLYPEVAQQYKITSAPTVVINEDYFLVGHDGKEKLIDWILKAGETMYDPEVLRSLLNQGKAERIVELCLKEEGYLMSLLTLLKHEKIFTRIGAMRVLEELFDKSPRLAEKIMPYLLKMLETSEKRDKDDLLFLLGIIGTPEAIPKLHQIAQTTSSTIREAAVEAIEHIKERYGEFH</sequence>
<organism evidence="2">
    <name type="scientific">Desulfofervidus auxilii</name>
    <dbReference type="NCBI Taxonomy" id="1621989"/>
    <lineage>
        <taxon>Bacteria</taxon>
        <taxon>Pseudomonadati</taxon>
        <taxon>Thermodesulfobacteriota</taxon>
        <taxon>Candidatus Desulfofervidia</taxon>
        <taxon>Candidatus Desulfofervidales</taxon>
        <taxon>Candidatus Desulfofervidaceae</taxon>
        <taxon>Candidatus Desulfofervidus</taxon>
    </lineage>
</organism>
<reference evidence="2" key="1">
    <citation type="journal article" date="2020" name="mSystems">
        <title>Genome- and Community-Level Interaction Insights into Carbon Utilization and Element Cycling Functions of Hydrothermarchaeota in Hydrothermal Sediment.</title>
        <authorList>
            <person name="Zhou Z."/>
            <person name="Liu Y."/>
            <person name="Xu W."/>
            <person name="Pan J."/>
            <person name="Luo Z.H."/>
            <person name="Li M."/>
        </authorList>
    </citation>
    <scope>NUCLEOTIDE SEQUENCE [LARGE SCALE GENOMIC DNA]</scope>
    <source>
        <strain evidence="2">HyVt-389</strain>
    </source>
</reference>
<dbReference type="Pfam" id="PF13192">
    <property type="entry name" value="Thioredoxin_3"/>
    <property type="match status" value="1"/>
</dbReference>
<name>A0A7C1VLL2_DESA2</name>
<dbReference type="Gene3D" id="3.40.30.80">
    <property type="match status" value="1"/>
</dbReference>
<dbReference type="AlphaFoldDB" id="A0A7C1VLL2"/>
<gene>
    <name evidence="2" type="ORF">ENI35_04990</name>
</gene>
<dbReference type="InterPro" id="IPR036249">
    <property type="entry name" value="Thioredoxin-like_sf"/>
</dbReference>
<dbReference type="SUPFAM" id="SSF48371">
    <property type="entry name" value="ARM repeat"/>
    <property type="match status" value="1"/>
</dbReference>
<dbReference type="PROSITE" id="PS51354">
    <property type="entry name" value="GLUTAREDOXIN_2"/>
    <property type="match status" value="1"/>
</dbReference>